<evidence type="ECO:0000313" key="2">
    <source>
        <dbReference type="Proteomes" id="UP001278500"/>
    </source>
</evidence>
<evidence type="ECO:0000313" key="1">
    <source>
        <dbReference type="EMBL" id="KAK3352092.1"/>
    </source>
</evidence>
<dbReference type="EMBL" id="JAUEPP010000002">
    <property type="protein sequence ID" value="KAK3352092.1"/>
    <property type="molecule type" value="Genomic_DNA"/>
</dbReference>
<organism evidence="1 2">
    <name type="scientific">Neurospora tetraspora</name>
    <dbReference type="NCBI Taxonomy" id="94610"/>
    <lineage>
        <taxon>Eukaryota</taxon>
        <taxon>Fungi</taxon>
        <taxon>Dikarya</taxon>
        <taxon>Ascomycota</taxon>
        <taxon>Pezizomycotina</taxon>
        <taxon>Sordariomycetes</taxon>
        <taxon>Sordariomycetidae</taxon>
        <taxon>Sordariales</taxon>
        <taxon>Sordariaceae</taxon>
        <taxon>Neurospora</taxon>
    </lineage>
</organism>
<dbReference type="Proteomes" id="UP001278500">
    <property type="component" value="Unassembled WGS sequence"/>
</dbReference>
<protein>
    <submittedName>
        <fullName evidence="1">Uncharacterized protein</fullName>
    </submittedName>
</protein>
<gene>
    <name evidence="1" type="ORF">B0H65DRAFT_587243</name>
</gene>
<dbReference type="RefSeq" id="XP_062685387.1">
    <property type="nucleotide sequence ID" value="XM_062830969.1"/>
</dbReference>
<sequence length="176" mass="19381">MPPTKAELDGALSEIKSTLSNRESMIAKAYANHPDPNAWYLHFINCLSMIVQGPLSKVEESSESGSLTKAVKRRRVDDEVTILQGFRGGGRVLESEEDTTYKFIGPANFRVVTPYNGPRAFIFRTCLFVRGGTKVLVNDANEVEVVRKSAPANFAFAKTANGQEVKKQPAVKTETD</sequence>
<proteinExistence type="predicted"/>
<dbReference type="AlphaFoldDB" id="A0AAE0JN92"/>
<accession>A0AAE0JN92</accession>
<name>A0AAE0JN92_9PEZI</name>
<keyword evidence="2" id="KW-1185">Reference proteome</keyword>
<dbReference type="GeneID" id="87868123"/>
<comment type="caution">
    <text evidence="1">The sequence shown here is derived from an EMBL/GenBank/DDBJ whole genome shotgun (WGS) entry which is preliminary data.</text>
</comment>
<reference evidence="1" key="2">
    <citation type="submission" date="2023-06" db="EMBL/GenBank/DDBJ databases">
        <authorList>
            <consortium name="Lawrence Berkeley National Laboratory"/>
            <person name="Haridas S."/>
            <person name="Hensen N."/>
            <person name="Bonometti L."/>
            <person name="Westerberg I."/>
            <person name="Brannstrom I.O."/>
            <person name="Guillou S."/>
            <person name="Cros-Aarteil S."/>
            <person name="Calhoun S."/>
            <person name="Kuo A."/>
            <person name="Mondo S."/>
            <person name="Pangilinan J."/>
            <person name="Riley R."/>
            <person name="Labutti K."/>
            <person name="Andreopoulos B."/>
            <person name="Lipzen A."/>
            <person name="Chen C."/>
            <person name="Yanf M."/>
            <person name="Daum C."/>
            <person name="Ng V."/>
            <person name="Clum A."/>
            <person name="Steindorff A."/>
            <person name="Ohm R."/>
            <person name="Martin F."/>
            <person name="Silar P."/>
            <person name="Natvig D."/>
            <person name="Lalanne C."/>
            <person name="Gautier V."/>
            <person name="Ament-Velasquez S.L."/>
            <person name="Kruys A."/>
            <person name="Hutchinson M.I."/>
            <person name="Powell A.J."/>
            <person name="Barry K."/>
            <person name="Miller A.N."/>
            <person name="Grigoriev I.V."/>
            <person name="Debuchy R."/>
            <person name="Gladieux P."/>
            <person name="Thoren M.H."/>
            <person name="Johannesson H."/>
        </authorList>
    </citation>
    <scope>NUCLEOTIDE SEQUENCE</scope>
    <source>
        <strain evidence="1">CBS 560.94</strain>
    </source>
</reference>
<reference evidence="1" key="1">
    <citation type="journal article" date="2023" name="Mol. Phylogenet. Evol.">
        <title>Genome-scale phylogeny and comparative genomics of the fungal order Sordariales.</title>
        <authorList>
            <person name="Hensen N."/>
            <person name="Bonometti L."/>
            <person name="Westerberg I."/>
            <person name="Brannstrom I.O."/>
            <person name="Guillou S."/>
            <person name="Cros-Aarteil S."/>
            <person name="Calhoun S."/>
            <person name="Haridas S."/>
            <person name="Kuo A."/>
            <person name="Mondo S."/>
            <person name="Pangilinan J."/>
            <person name="Riley R."/>
            <person name="LaButti K."/>
            <person name="Andreopoulos B."/>
            <person name="Lipzen A."/>
            <person name="Chen C."/>
            <person name="Yan M."/>
            <person name="Daum C."/>
            <person name="Ng V."/>
            <person name="Clum A."/>
            <person name="Steindorff A."/>
            <person name="Ohm R.A."/>
            <person name="Martin F."/>
            <person name="Silar P."/>
            <person name="Natvig D.O."/>
            <person name="Lalanne C."/>
            <person name="Gautier V."/>
            <person name="Ament-Velasquez S.L."/>
            <person name="Kruys A."/>
            <person name="Hutchinson M.I."/>
            <person name="Powell A.J."/>
            <person name="Barry K."/>
            <person name="Miller A.N."/>
            <person name="Grigoriev I.V."/>
            <person name="Debuchy R."/>
            <person name="Gladieux P."/>
            <person name="Hiltunen Thoren M."/>
            <person name="Johannesson H."/>
        </authorList>
    </citation>
    <scope>NUCLEOTIDE SEQUENCE</scope>
    <source>
        <strain evidence="1">CBS 560.94</strain>
    </source>
</reference>